<reference evidence="1" key="1">
    <citation type="submission" date="2023-08" db="EMBL/GenBank/DDBJ databases">
        <authorList>
            <person name="Alioto T."/>
            <person name="Alioto T."/>
            <person name="Gomez Garrido J."/>
        </authorList>
    </citation>
    <scope>NUCLEOTIDE SEQUENCE</scope>
</reference>
<dbReference type="Proteomes" id="UP001178508">
    <property type="component" value="Chromosome 23"/>
</dbReference>
<sequence>MWEFVEFGILGRGGFCSIRTLVPFCSMRRSATVSQSDITRPNIQFVLPSSLHIFTLCLFFSEGSGNLPSPPPPPPLLRFLSSSFHHCWSTLSICLSAFSIISHFLSCILSPGTHSSTLYRKPLSIFARSIASLLLSSHSLPSCSAFPHFLTNHLLSLPPPLHLSAFSLCI</sequence>
<gene>
    <name evidence="1" type="ORF">XNOV1_A022116</name>
</gene>
<dbReference type="AlphaFoldDB" id="A0AAV1HKV7"/>
<proteinExistence type="predicted"/>
<accession>A0AAV1HKV7</accession>
<evidence type="ECO:0000313" key="1">
    <source>
        <dbReference type="EMBL" id="CAJ1085834.1"/>
    </source>
</evidence>
<dbReference type="EMBL" id="OY660886">
    <property type="protein sequence ID" value="CAJ1085834.1"/>
    <property type="molecule type" value="Genomic_DNA"/>
</dbReference>
<evidence type="ECO:0000313" key="2">
    <source>
        <dbReference type="Proteomes" id="UP001178508"/>
    </source>
</evidence>
<organism evidence="1 2">
    <name type="scientific">Xyrichtys novacula</name>
    <name type="common">Pearly razorfish</name>
    <name type="synonym">Hemipteronotus novacula</name>
    <dbReference type="NCBI Taxonomy" id="13765"/>
    <lineage>
        <taxon>Eukaryota</taxon>
        <taxon>Metazoa</taxon>
        <taxon>Chordata</taxon>
        <taxon>Craniata</taxon>
        <taxon>Vertebrata</taxon>
        <taxon>Euteleostomi</taxon>
        <taxon>Actinopterygii</taxon>
        <taxon>Neopterygii</taxon>
        <taxon>Teleostei</taxon>
        <taxon>Neoteleostei</taxon>
        <taxon>Acanthomorphata</taxon>
        <taxon>Eupercaria</taxon>
        <taxon>Labriformes</taxon>
        <taxon>Labridae</taxon>
        <taxon>Xyrichtys</taxon>
    </lineage>
</organism>
<name>A0AAV1HKV7_XYRNO</name>
<protein>
    <submittedName>
        <fullName evidence="1">Uncharacterized protein</fullName>
    </submittedName>
</protein>
<keyword evidence="2" id="KW-1185">Reference proteome</keyword>